<dbReference type="EMBL" id="JAUTWS010000037">
    <property type="protein sequence ID" value="MDO9711942.1"/>
    <property type="molecule type" value="Genomic_DNA"/>
</dbReference>
<comment type="caution">
    <text evidence="2">The sequence shown here is derived from an EMBL/GenBank/DDBJ whole genome shotgun (WGS) entry which is preliminary data.</text>
</comment>
<feature type="chain" id="PRO_5046744901" description="YMGG-like Gly-zipper domain-containing protein" evidence="1">
    <location>
        <begin position="19"/>
        <end position="69"/>
    </location>
</feature>
<accession>A0ABT9E774</accession>
<sequence>MTRVVLASLLLIALAACGQTTGGRAVSGGLLGAGAGAGVGALTGGNVGTGALVGGGIGAAGGALTAPRR</sequence>
<name>A0ABT9E774_9PROT</name>
<gene>
    <name evidence="2" type="ORF">Q7A36_26605</name>
</gene>
<dbReference type="PROSITE" id="PS51257">
    <property type="entry name" value="PROKAR_LIPOPROTEIN"/>
    <property type="match status" value="1"/>
</dbReference>
<evidence type="ECO:0008006" key="4">
    <source>
        <dbReference type="Google" id="ProtNLM"/>
    </source>
</evidence>
<proteinExistence type="predicted"/>
<dbReference type="RefSeq" id="WP_305106798.1">
    <property type="nucleotide sequence ID" value="NZ_JAUTWS010000037.1"/>
</dbReference>
<evidence type="ECO:0000313" key="3">
    <source>
        <dbReference type="Proteomes" id="UP001243009"/>
    </source>
</evidence>
<reference evidence="2 3" key="1">
    <citation type="submission" date="2023-08" db="EMBL/GenBank/DDBJ databases">
        <title>The draft genome sequence of Paracraurococcus sp. LOR1-02.</title>
        <authorList>
            <person name="Kingkaew E."/>
            <person name="Tanasupawat S."/>
        </authorList>
    </citation>
    <scope>NUCLEOTIDE SEQUENCE [LARGE SCALE GENOMIC DNA]</scope>
    <source>
        <strain evidence="2 3">LOR1-02</strain>
    </source>
</reference>
<evidence type="ECO:0000256" key="1">
    <source>
        <dbReference type="SAM" id="SignalP"/>
    </source>
</evidence>
<feature type="signal peptide" evidence="1">
    <location>
        <begin position="1"/>
        <end position="18"/>
    </location>
</feature>
<dbReference type="Proteomes" id="UP001243009">
    <property type="component" value="Unassembled WGS sequence"/>
</dbReference>
<keyword evidence="1" id="KW-0732">Signal</keyword>
<evidence type="ECO:0000313" key="2">
    <source>
        <dbReference type="EMBL" id="MDO9711942.1"/>
    </source>
</evidence>
<keyword evidence="3" id="KW-1185">Reference proteome</keyword>
<organism evidence="2 3">
    <name type="scientific">Paracraurococcus lichenis</name>
    <dbReference type="NCBI Taxonomy" id="3064888"/>
    <lineage>
        <taxon>Bacteria</taxon>
        <taxon>Pseudomonadati</taxon>
        <taxon>Pseudomonadota</taxon>
        <taxon>Alphaproteobacteria</taxon>
        <taxon>Acetobacterales</taxon>
        <taxon>Roseomonadaceae</taxon>
        <taxon>Paracraurococcus</taxon>
    </lineage>
</organism>
<protein>
    <recommendedName>
        <fullName evidence="4">YMGG-like Gly-zipper domain-containing protein</fullName>
    </recommendedName>
</protein>